<keyword evidence="3" id="KW-1185">Reference proteome</keyword>
<evidence type="ECO:0000313" key="2">
    <source>
        <dbReference type="EMBL" id="KAJ8398849.1"/>
    </source>
</evidence>
<accession>A0AAD7WK07</accession>
<protein>
    <submittedName>
        <fullName evidence="2">Uncharacterized protein</fullName>
    </submittedName>
</protein>
<evidence type="ECO:0000313" key="3">
    <source>
        <dbReference type="Proteomes" id="UP001221898"/>
    </source>
</evidence>
<feature type="region of interest" description="Disordered" evidence="1">
    <location>
        <begin position="21"/>
        <end position="55"/>
    </location>
</feature>
<evidence type="ECO:0000256" key="1">
    <source>
        <dbReference type="SAM" id="MobiDB-lite"/>
    </source>
</evidence>
<dbReference type="AlphaFoldDB" id="A0AAD7WK07"/>
<organism evidence="2 3">
    <name type="scientific">Aldrovandia affinis</name>
    <dbReference type="NCBI Taxonomy" id="143900"/>
    <lineage>
        <taxon>Eukaryota</taxon>
        <taxon>Metazoa</taxon>
        <taxon>Chordata</taxon>
        <taxon>Craniata</taxon>
        <taxon>Vertebrata</taxon>
        <taxon>Euteleostomi</taxon>
        <taxon>Actinopterygii</taxon>
        <taxon>Neopterygii</taxon>
        <taxon>Teleostei</taxon>
        <taxon>Notacanthiformes</taxon>
        <taxon>Halosauridae</taxon>
        <taxon>Aldrovandia</taxon>
    </lineage>
</organism>
<dbReference type="Proteomes" id="UP001221898">
    <property type="component" value="Unassembled WGS sequence"/>
</dbReference>
<proteinExistence type="predicted"/>
<comment type="caution">
    <text evidence="2">The sequence shown here is derived from an EMBL/GenBank/DDBJ whole genome shotgun (WGS) entry which is preliminary data.</text>
</comment>
<reference evidence="2" key="1">
    <citation type="journal article" date="2023" name="Science">
        <title>Genome structures resolve the early diversification of teleost fishes.</title>
        <authorList>
            <person name="Parey E."/>
            <person name="Louis A."/>
            <person name="Montfort J."/>
            <person name="Bouchez O."/>
            <person name="Roques C."/>
            <person name="Iampietro C."/>
            <person name="Lluch J."/>
            <person name="Castinel A."/>
            <person name="Donnadieu C."/>
            <person name="Desvignes T."/>
            <person name="Floi Bucao C."/>
            <person name="Jouanno E."/>
            <person name="Wen M."/>
            <person name="Mejri S."/>
            <person name="Dirks R."/>
            <person name="Jansen H."/>
            <person name="Henkel C."/>
            <person name="Chen W.J."/>
            <person name="Zahm M."/>
            <person name="Cabau C."/>
            <person name="Klopp C."/>
            <person name="Thompson A.W."/>
            <person name="Robinson-Rechavi M."/>
            <person name="Braasch I."/>
            <person name="Lecointre G."/>
            <person name="Bobe J."/>
            <person name="Postlethwait J.H."/>
            <person name="Berthelot C."/>
            <person name="Roest Crollius H."/>
            <person name="Guiguen Y."/>
        </authorList>
    </citation>
    <scope>NUCLEOTIDE SEQUENCE</scope>
    <source>
        <strain evidence="2">NC1722</strain>
    </source>
</reference>
<gene>
    <name evidence="2" type="ORF">AAFF_G00417570</name>
</gene>
<name>A0AAD7WK07_9TELE</name>
<sequence>MLGSEHSFTLMGKQGQGGTLVEYSQCKPSPADETQESLRSILGQQPGAPRFSTWDSSRVPLRSRDLFRTMDRGIEFLMSAAEMSDRGSGYSSASENSLTHILP</sequence>
<dbReference type="EMBL" id="JAINUG010000087">
    <property type="protein sequence ID" value="KAJ8398849.1"/>
    <property type="molecule type" value="Genomic_DNA"/>
</dbReference>